<proteinExistence type="predicted"/>
<organism evidence="2 3">
    <name type="scientific">Methylobacterium nodulans (strain LMG 21967 / CNCM I-2342 / ORS 2060)</name>
    <dbReference type="NCBI Taxonomy" id="460265"/>
    <lineage>
        <taxon>Bacteria</taxon>
        <taxon>Pseudomonadati</taxon>
        <taxon>Pseudomonadota</taxon>
        <taxon>Alphaproteobacteria</taxon>
        <taxon>Hyphomicrobiales</taxon>
        <taxon>Methylobacteriaceae</taxon>
        <taxon>Methylobacterium</taxon>
    </lineage>
</organism>
<dbReference type="KEGG" id="mno:Mnod_8166"/>
<evidence type="ECO:0000313" key="3">
    <source>
        <dbReference type="Proteomes" id="UP000008207"/>
    </source>
</evidence>
<evidence type="ECO:0000313" key="2">
    <source>
        <dbReference type="EMBL" id="ACL63145.1"/>
    </source>
</evidence>
<feature type="compositionally biased region" description="Basic and acidic residues" evidence="1">
    <location>
        <begin position="1"/>
        <end position="10"/>
    </location>
</feature>
<geneLocation type="plasmid" evidence="2 3">
    <name>pMNOD02</name>
</geneLocation>
<dbReference type="HOGENOM" id="CLU_3100726_0_0_5"/>
<sequence length="51" mass="5548">MRELTIDELTHVYGAGSPSCGSGDRKHGSKSKSKHASRSKKHSKSKSKRHG</sequence>
<feature type="region of interest" description="Disordered" evidence="1">
    <location>
        <begin position="1"/>
        <end position="51"/>
    </location>
</feature>
<keyword evidence="2" id="KW-0614">Plasmid</keyword>
<dbReference type="EMBL" id="CP001351">
    <property type="protein sequence ID" value="ACL63145.1"/>
    <property type="molecule type" value="Genomic_DNA"/>
</dbReference>
<feature type="compositionally biased region" description="Basic residues" evidence="1">
    <location>
        <begin position="27"/>
        <end position="51"/>
    </location>
</feature>
<evidence type="ECO:0000256" key="1">
    <source>
        <dbReference type="SAM" id="MobiDB-lite"/>
    </source>
</evidence>
<keyword evidence="3" id="KW-1185">Reference proteome</keyword>
<dbReference type="RefSeq" id="WP_012631345.1">
    <property type="nucleotide sequence ID" value="NC_011887.1"/>
</dbReference>
<protein>
    <submittedName>
        <fullName evidence="2">Uncharacterized protein</fullName>
    </submittedName>
</protein>
<gene>
    <name evidence="2" type="ordered locus">Mnod_8166</name>
</gene>
<name>B8IXA4_METNO</name>
<dbReference type="AlphaFoldDB" id="B8IXA4"/>
<dbReference type="Proteomes" id="UP000008207">
    <property type="component" value="Plasmid pMNOD02"/>
</dbReference>
<accession>B8IXA4</accession>
<reference evidence="3" key="1">
    <citation type="submission" date="2009-01" db="EMBL/GenBank/DDBJ databases">
        <title>Complete sequence of plasmid 2 of Methylobacterium nodulans ORS 2060.</title>
        <authorList>
            <consortium name="US DOE Joint Genome Institute"/>
            <person name="Lucas S."/>
            <person name="Copeland A."/>
            <person name="Lapidus A."/>
            <person name="Glavina del Rio T."/>
            <person name="Dalin E."/>
            <person name="Tice H."/>
            <person name="Bruce D."/>
            <person name="Goodwin L."/>
            <person name="Pitluck S."/>
            <person name="Sims D."/>
            <person name="Brettin T."/>
            <person name="Detter J.C."/>
            <person name="Han C."/>
            <person name="Larimer F."/>
            <person name="Land M."/>
            <person name="Hauser L."/>
            <person name="Kyrpides N."/>
            <person name="Ivanova N."/>
            <person name="Marx C.J."/>
            <person name="Richardson P."/>
        </authorList>
    </citation>
    <scope>NUCLEOTIDE SEQUENCE [LARGE SCALE GENOMIC DNA]</scope>
    <source>
        <strain evidence="3">LMG 21967 / CNCM I-2342 / ORS 2060</strain>
        <plasmid evidence="3">Plasmid pMNOD02</plasmid>
    </source>
</reference>